<dbReference type="SUPFAM" id="SSF51735">
    <property type="entry name" value="NAD(P)-binding Rossmann-fold domains"/>
    <property type="match status" value="1"/>
</dbReference>
<evidence type="ECO:0000313" key="1">
    <source>
        <dbReference type="EMBL" id="GAF78321.1"/>
    </source>
</evidence>
<proteinExistence type="predicted"/>
<reference evidence="1" key="1">
    <citation type="journal article" date="2014" name="Front. Microbiol.">
        <title>High frequency of phylogenetically diverse reductive dehalogenase-homologous genes in deep subseafloor sedimentary metagenomes.</title>
        <authorList>
            <person name="Kawai M."/>
            <person name="Futagami T."/>
            <person name="Toyoda A."/>
            <person name="Takaki Y."/>
            <person name="Nishi S."/>
            <person name="Hori S."/>
            <person name="Arai W."/>
            <person name="Tsubouchi T."/>
            <person name="Morono Y."/>
            <person name="Uchiyama I."/>
            <person name="Ito T."/>
            <person name="Fujiyama A."/>
            <person name="Inagaki F."/>
            <person name="Takami H."/>
        </authorList>
    </citation>
    <scope>NUCLEOTIDE SEQUENCE</scope>
    <source>
        <strain evidence="1">Expedition CK06-06</strain>
    </source>
</reference>
<gene>
    <name evidence="1" type="ORF">S01H1_03540</name>
</gene>
<comment type="caution">
    <text evidence="1">The sequence shown here is derived from an EMBL/GenBank/DDBJ whole genome shotgun (WGS) entry which is preliminary data.</text>
</comment>
<sequence>DTSRARERFGWTASTSFDEGLRKTVQWYQSAVE</sequence>
<feature type="non-terminal residue" evidence="1">
    <location>
        <position position="1"/>
    </location>
</feature>
<dbReference type="AlphaFoldDB" id="X0ST37"/>
<accession>X0ST37</accession>
<dbReference type="EMBL" id="BARS01001922">
    <property type="protein sequence ID" value="GAF78321.1"/>
    <property type="molecule type" value="Genomic_DNA"/>
</dbReference>
<dbReference type="Gene3D" id="3.90.25.10">
    <property type="entry name" value="UDP-galactose 4-epimerase, domain 1"/>
    <property type="match status" value="1"/>
</dbReference>
<organism evidence="1">
    <name type="scientific">marine sediment metagenome</name>
    <dbReference type="NCBI Taxonomy" id="412755"/>
    <lineage>
        <taxon>unclassified sequences</taxon>
        <taxon>metagenomes</taxon>
        <taxon>ecological metagenomes</taxon>
    </lineage>
</organism>
<dbReference type="InterPro" id="IPR036291">
    <property type="entry name" value="NAD(P)-bd_dom_sf"/>
</dbReference>
<protein>
    <recommendedName>
        <fullName evidence="2">NAD(P)-binding domain-containing protein</fullName>
    </recommendedName>
</protein>
<name>X0ST37_9ZZZZ</name>
<evidence type="ECO:0008006" key="2">
    <source>
        <dbReference type="Google" id="ProtNLM"/>
    </source>
</evidence>